<evidence type="ECO:0000256" key="6">
    <source>
        <dbReference type="ARBA" id="ARBA00023136"/>
    </source>
</evidence>
<keyword evidence="7" id="KW-0406">Ion transport</keyword>
<keyword evidence="5 7" id="KW-1133">Transmembrane helix</keyword>
<dbReference type="InterPro" id="IPR036259">
    <property type="entry name" value="MFS_trans_sf"/>
</dbReference>
<evidence type="ECO:0000256" key="7">
    <source>
        <dbReference type="RuleBase" id="RU365065"/>
    </source>
</evidence>
<dbReference type="AlphaFoldDB" id="A0AAD5Y0X9"/>
<accession>A0AAD5Y0X9</accession>
<keyword evidence="10" id="KW-1185">Reference proteome</keyword>
<dbReference type="GO" id="GO:0016020">
    <property type="term" value="C:membrane"/>
    <property type="evidence" value="ECO:0007669"/>
    <property type="project" value="UniProtKB-SubCell"/>
</dbReference>
<feature type="transmembrane region" description="Helical" evidence="7">
    <location>
        <begin position="61"/>
        <end position="81"/>
    </location>
</feature>
<comment type="caution">
    <text evidence="9">The sequence shown here is derived from an EMBL/GenBank/DDBJ whole genome shotgun (WGS) entry which is preliminary data.</text>
</comment>
<dbReference type="InterPro" id="IPR009716">
    <property type="entry name" value="Ferroportin-1"/>
</dbReference>
<dbReference type="SUPFAM" id="SSF103473">
    <property type="entry name" value="MFS general substrate transporter"/>
    <property type="match status" value="1"/>
</dbReference>
<dbReference type="PANTHER" id="PTHR11660">
    <property type="entry name" value="SOLUTE CARRIER FAMILY 40 MEMBER"/>
    <property type="match status" value="1"/>
</dbReference>
<gene>
    <name evidence="9" type="ORF">HK099_002184</name>
</gene>
<comment type="function">
    <text evidence="7">May be involved in iron transport and iron homeostasis.</text>
</comment>
<feature type="transmembrane region" description="Helical" evidence="7">
    <location>
        <begin position="133"/>
        <end position="153"/>
    </location>
</feature>
<evidence type="ECO:0000313" key="9">
    <source>
        <dbReference type="EMBL" id="KAJ3222552.1"/>
    </source>
</evidence>
<evidence type="ECO:0000256" key="5">
    <source>
        <dbReference type="ARBA" id="ARBA00022989"/>
    </source>
</evidence>
<feature type="transmembrane region" description="Helical" evidence="7">
    <location>
        <begin position="229"/>
        <end position="252"/>
    </location>
</feature>
<keyword evidence="6 7" id="KW-0472">Membrane</keyword>
<evidence type="ECO:0000256" key="4">
    <source>
        <dbReference type="ARBA" id="ARBA00022692"/>
    </source>
</evidence>
<organism evidence="9 10">
    <name type="scientific">Clydaea vesicula</name>
    <dbReference type="NCBI Taxonomy" id="447962"/>
    <lineage>
        <taxon>Eukaryota</taxon>
        <taxon>Fungi</taxon>
        <taxon>Fungi incertae sedis</taxon>
        <taxon>Chytridiomycota</taxon>
        <taxon>Chytridiomycota incertae sedis</taxon>
        <taxon>Chytridiomycetes</taxon>
        <taxon>Lobulomycetales</taxon>
        <taxon>Lobulomycetaceae</taxon>
        <taxon>Clydaea</taxon>
    </lineage>
</organism>
<keyword evidence="4 7" id="KW-0812">Transmembrane</keyword>
<comment type="similarity">
    <text evidence="2 7">Belongs to the ferroportin (FP) (TC 2.A.100) family. SLC40A subfamily.</text>
</comment>
<dbReference type="Pfam" id="PF06963">
    <property type="entry name" value="FPN1"/>
    <property type="match status" value="1"/>
</dbReference>
<feature type="transmembrane region" description="Helical" evidence="7">
    <location>
        <begin position="205"/>
        <end position="223"/>
    </location>
</feature>
<sequence>MAVFSLLIIPVELVLVKVVYNSEPKLSQPKVTRAEAASDISVHNDHSMVSVLKKKFIQSWIIYYDHRVFLASIAMACLYFSVLSNGGQMIAVLKYRGVNDLTIVIMRGLGVLTGLAATYITPLIVSKIGLVRCGLWGLWSQMAFLLPIVIGFFIQGEHKQQIETWLLMIGVSLSRFGLWTFDLCETQILQEQVDNSIAGLISGNQYVFFNLGDLCSFLLTLIFSSPEDFYIPSLISIGSVFFGIIFYTSYVLKERGHLLHFKKSN</sequence>
<evidence type="ECO:0000256" key="8">
    <source>
        <dbReference type="SAM" id="SignalP"/>
    </source>
</evidence>
<protein>
    <recommendedName>
        <fullName evidence="7">Solute carrier family 40 member</fullName>
    </recommendedName>
</protein>
<feature type="chain" id="PRO_5042209211" description="Solute carrier family 40 member" evidence="8">
    <location>
        <begin position="22"/>
        <end position="265"/>
    </location>
</feature>
<feature type="signal peptide" evidence="8">
    <location>
        <begin position="1"/>
        <end position="21"/>
    </location>
</feature>
<evidence type="ECO:0000313" key="10">
    <source>
        <dbReference type="Proteomes" id="UP001211065"/>
    </source>
</evidence>
<keyword evidence="8" id="KW-0732">Signal</keyword>
<keyword evidence="3 7" id="KW-0813">Transport</keyword>
<dbReference type="Proteomes" id="UP001211065">
    <property type="component" value="Unassembled WGS sequence"/>
</dbReference>
<dbReference type="GO" id="GO:0005381">
    <property type="term" value="F:iron ion transmembrane transporter activity"/>
    <property type="evidence" value="ECO:0007669"/>
    <property type="project" value="UniProtKB-UniRule"/>
</dbReference>
<comment type="subcellular location">
    <subcellularLocation>
        <location evidence="1 7">Membrane</location>
        <topology evidence="1 7">Multi-pass membrane protein</topology>
    </subcellularLocation>
</comment>
<comment type="caution">
    <text evidence="7">Lacks conserved residue(s) required for the propagation of feature annotation.</text>
</comment>
<evidence type="ECO:0000256" key="2">
    <source>
        <dbReference type="ARBA" id="ARBA00006279"/>
    </source>
</evidence>
<evidence type="ECO:0000256" key="1">
    <source>
        <dbReference type="ARBA" id="ARBA00004141"/>
    </source>
</evidence>
<name>A0AAD5Y0X9_9FUNG</name>
<proteinExistence type="inferred from homology"/>
<evidence type="ECO:0000256" key="3">
    <source>
        <dbReference type="ARBA" id="ARBA00022448"/>
    </source>
</evidence>
<feature type="transmembrane region" description="Helical" evidence="7">
    <location>
        <begin position="101"/>
        <end position="121"/>
    </location>
</feature>
<reference evidence="9" key="1">
    <citation type="submission" date="2020-05" db="EMBL/GenBank/DDBJ databases">
        <title>Phylogenomic resolution of chytrid fungi.</title>
        <authorList>
            <person name="Stajich J.E."/>
            <person name="Amses K."/>
            <person name="Simmons R."/>
            <person name="Seto K."/>
            <person name="Myers J."/>
            <person name="Bonds A."/>
            <person name="Quandt C.A."/>
            <person name="Barry K."/>
            <person name="Liu P."/>
            <person name="Grigoriev I."/>
            <person name="Longcore J.E."/>
            <person name="James T.Y."/>
        </authorList>
    </citation>
    <scope>NUCLEOTIDE SEQUENCE</scope>
    <source>
        <strain evidence="9">JEL0476</strain>
    </source>
</reference>
<dbReference type="PANTHER" id="PTHR11660:SF57">
    <property type="entry name" value="SOLUTE CARRIER FAMILY 40 MEMBER"/>
    <property type="match status" value="1"/>
</dbReference>
<dbReference type="EMBL" id="JADGJW010000170">
    <property type="protein sequence ID" value="KAJ3222552.1"/>
    <property type="molecule type" value="Genomic_DNA"/>
</dbReference>
<dbReference type="Gene3D" id="1.20.1250.20">
    <property type="entry name" value="MFS general substrate transporter like domains"/>
    <property type="match status" value="1"/>
</dbReference>